<dbReference type="InterPro" id="IPR043502">
    <property type="entry name" value="DNA/RNA_pol_sf"/>
</dbReference>
<keyword evidence="8" id="KW-1185">Reference proteome</keyword>
<evidence type="ECO:0000313" key="8">
    <source>
        <dbReference type="Proteomes" id="UP000698924"/>
    </source>
</evidence>
<comment type="similarity">
    <text evidence="1">Belongs to the DNA polymerase type-Y family.</text>
</comment>
<comment type="caution">
    <text evidence="7">The sequence shown here is derived from an EMBL/GenBank/DDBJ whole genome shotgun (WGS) entry which is preliminary data.</text>
</comment>
<dbReference type="PROSITE" id="PS50173">
    <property type="entry name" value="UMUC"/>
    <property type="match status" value="1"/>
</dbReference>
<dbReference type="Pfam" id="PF00817">
    <property type="entry name" value="IMS"/>
    <property type="match status" value="1"/>
</dbReference>
<dbReference type="Gene3D" id="1.10.150.20">
    <property type="entry name" value="5' to 3' exonuclease, C-terminal subdomain"/>
    <property type="match status" value="1"/>
</dbReference>
<dbReference type="InterPro" id="IPR036775">
    <property type="entry name" value="DNA_pol_Y-fam_lit_finger_sf"/>
</dbReference>
<dbReference type="EMBL" id="JACJMO010000002">
    <property type="protein sequence ID" value="MBM6856595.1"/>
    <property type="molecule type" value="Genomic_DNA"/>
</dbReference>
<dbReference type="GO" id="GO:0009432">
    <property type="term" value="P:SOS response"/>
    <property type="evidence" value="ECO:0007669"/>
    <property type="project" value="UniProtKB-KW"/>
</dbReference>
<dbReference type="GO" id="GO:0005829">
    <property type="term" value="C:cytosol"/>
    <property type="evidence" value="ECO:0007669"/>
    <property type="project" value="TreeGrafter"/>
</dbReference>
<reference evidence="7 8" key="1">
    <citation type="journal article" date="2021" name="Sci. Rep.">
        <title>The distribution of antibiotic resistance genes in chicken gut microbiota commensals.</title>
        <authorList>
            <person name="Juricova H."/>
            <person name="Matiasovicova J."/>
            <person name="Kubasova T."/>
            <person name="Cejkova D."/>
            <person name="Rychlik I."/>
        </authorList>
    </citation>
    <scope>NUCLEOTIDE SEQUENCE [LARGE SCALE GENOMIC DNA]</scope>
    <source>
        <strain evidence="7 8">An421</strain>
    </source>
</reference>
<evidence type="ECO:0000256" key="3">
    <source>
        <dbReference type="ARBA" id="ARBA00023199"/>
    </source>
</evidence>
<dbReference type="GO" id="GO:0042276">
    <property type="term" value="P:error-prone translesion synthesis"/>
    <property type="evidence" value="ECO:0007669"/>
    <property type="project" value="TreeGrafter"/>
</dbReference>
<dbReference type="RefSeq" id="WP_204971129.1">
    <property type="nucleotide sequence ID" value="NZ_JAAZTS010000002.1"/>
</dbReference>
<dbReference type="CDD" id="cd01700">
    <property type="entry name" value="PolY_Pol_V_umuC"/>
    <property type="match status" value="1"/>
</dbReference>
<dbReference type="GO" id="GO:0003887">
    <property type="term" value="F:DNA-directed DNA polymerase activity"/>
    <property type="evidence" value="ECO:0007669"/>
    <property type="project" value="TreeGrafter"/>
</dbReference>
<dbReference type="Pfam" id="PF11799">
    <property type="entry name" value="IMS_C"/>
    <property type="match status" value="1"/>
</dbReference>
<evidence type="ECO:0000259" key="6">
    <source>
        <dbReference type="PROSITE" id="PS50173"/>
    </source>
</evidence>
<dbReference type="Pfam" id="PF13438">
    <property type="entry name" value="DUF4113"/>
    <property type="match status" value="1"/>
</dbReference>
<dbReference type="GO" id="GO:0006281">
    <property type="term" value="P:DNA repair"/>
    <property type="evidence" value="ECO:0007669"/>
    <property type="project" value="UniProtKB-KW"/>
</dbReference>
<keyword evidence="3" id="KW-0741">SOS mutagenesis</keyword>
<dbReference type="InterPro" id="IPR025188">
    <property type="entry name" value="DUF4113"/>
</dbReference>
<dbReference type="InterPro" id="IPR043128">
    <property type="entry name" value="Rev_trsase/Diguanyl_cyclase"/>
</dbReference>
<dbReference type="PANTHER" id="PTHR11076">
    <property type="entry name" value="DNA REPAIR POLYMERASE UMUC / TRANSFERASE FAMILY MEMBER"/>
    <property type="match status" value="1"/>
</dbReference>
<evidence type="ECO:0000256" key="4">
    <source>
        <dbReference type="ARBA" id="ARBA00023204"/>
    </source>
</evidence>
<gene>
    <name evidence="7" type="ORF">H6D15_03110</name>
</gene>
<dbReference type="Gene3D" id="3.30.1490.100">
    <property type="entry name" value="DNA polymerase, Y-family, little finger domain"/>
    <property type="match status" value="1"/>
</dbReference>
<dbReference type="Gene3D" id="3.40.1170.60">
    <property type="match status" value="1"/>
</dbReference>
<dbReference type="PANTHER" id="PTHR11076:SF34">
    <property type="entry name" value="PROTEIN UMUC"/>
    <property type="match status" value="1"/>
</dbReference>
<dbReference type="Proteomes" id="UP000698924">
    <property type="component" value="Unassembled WGS sequence"/>
</dbReference>
<dbReference type="SUPFAM" id="SSF56672">
    <property type="entry name" value="DNA/RNA polymerases"/>
    <property type="match status" value="1"/>
</dbReference>
<accession>A0AA40ZSB9</accession>
<feature type="domain" description="UmuC" evidence="6">
    <location>
        <begin position="1"/>
        <end position="180"/>
    </location>
</feature>
<protein>
    <submittedName>
        <fullName evidence="7">Y-family DNA polymerase</fullName>
    </submittedName>
</protein>
<evidence type="ECO:0000256" key="2">
    <source>
        <dbReference type="ARBA" id="ARBA00022763"/>
    </source>
</evidence>
<keyword evidence="2" id="KW-0227">DNA damage</keyword>
<dbReference type="Gene3D" id="3.30.70.270">
    <property type="match status" value="1"/>
</dbReference>
<dbReference type="InterPro" id="IPR050116">
    <property type="entry name" value="DNA_polymerase-Y"/>
</dbReference>
<evidence type="ECO:0000256" key="1">
    <source>
        <dbReference type="ARBA" id="ARBA00010945"/>
    </source>
</evidence>
<organism evidence="7 8">
    <name type="scientific">Caecibacteroides pullorum</name>
    <dbReference type="NCBI Taxonomy" id="2725562"/>
    <lineage>
        <taxon>Bacteria</taxon>
        <taxon>Pseudomonadati</taxon>
        <taxon>Bacteroidota</taxon>
        <taxon>Bacteroidia</taxon>
        <taxon>Bacteroidales</taxon>
        <taxon>Bacteroidaceae</taxon>
        <taxon>Caecibacteroides</taxon>
    </lineage>
</organism>
<proteinExistence type="inferred from homology"/>
<keyword evidence="5" id="KW-0742">SOS response</keyword>
<dbReference type="AlphaFoldDB" id="A0AA40ZSB9"/>
<dbReference type="InterPro" id="IPR017961">
    <property type="entry name" value="DNA_pol_Y-fam_little_finger"/>
</dbReference>
<dbReference type="InterPro" id="IPR001126">
    <property type="entry name" value="UmuC"/>
</dbReference>
<sequence>MDCNNFYASCERVFNPSLNGRPVVVLSNNDGCVIARSNEAKALGIPMGAPAYQIKELVEKHGIAVFSSNYTLYGDMSARVMSILSSLAPDIEVYSIDEAFVNLDGVKDYQSLGTTIVNKVYKGTGIPVSLGIAPTRTLAKMANKFAKKYPAYKRVCCIDTDDKREKALRLFSIGDVWGIGRRQAAKLEKEGVKTAYDFTQLPGSWVRKYMTVVGERTWKELRGIPCISENITPRKQICTSRSFGQMIDCIEQMDEAVSTFAATCAKKLREQKGYAVSLHVFIITNRFREDLPQYWKSVSVNLPVPTDDTLEIVHYALSGLRSIFRTGYQYKKAGVIITEITYNVQHNLFDTVDRGKRERLMNAIDSINGKHGHSVKLAVQGQGNGCKLKQEQLSKHYTTNLGEIIEINCRE</sequence>
<dbReference type="GO" id="GO:0003684">
    <property type="term" value="F:damaged DNA binding"/>
    <property type="evidence" value="ECO:0007669"/>
    <property type="project" value="InterPro"/>
</dbReference>
<keyword evidence="4" id="KW-0234">DNA repair</keyword>
<name>A0AA40ZSB9_9BACT</name>
<evidence type="ECO:0000256" key="5">
    <source>
        <dbReference type="ARBA" id="ARBA00023236"/>
    </source>
</evidence>
<evidence type="ECO:0000313" key="7">
    <source>
        <dbReference type="EMBL" id="MBM6856595.1"/>
    </source>
</evidence>